<dbReference type="PANTHER" id="PTHR40619:SF3">
    <property type="entry name" value="FUNGAL STAND N-TERMINAL GOODBYE DOMAIN-CONTAINING PROTEIN"/>
    <property type="match status" value="1"/>
</dbReference>
<name>A0ABR3WW52_9PEZI</name>
<reference evidence="1 2" key="1">
    <citation type="journal article" date="2024" name="IMA Fungus">
        <title>IMA Genome - F19 : A genome assembly and annotation guide to empower mycologists, including annotated draft genome sequences of Ceratocystis pirilliformis, Diaporthe australafricana, Fusarium ophioides, Paecilomyces lecythidis, and Sporothrix stenoceras.</title>
        <authorList>
            <person name="Aylward J."/>
            <person name="Wilson A.M."/>
            <person name="Visagie C.M."/>
            <person name="Spraker J."/>
            <person name="Barnes I."/>
            <person name="Buitendag C."/>
            <person name="Ceriani C."/>
            <person name="Del Mar Angel L."/>
            <person name="du Plessis D."/>
            <person name="Fuchs T."/>
            <person name="Gasser K."/>
            <person name="Kramer D."/>
            <person name="Li W."/>
            <person name="Munsamy K."/>
            <person name="Piso A."/>
            <person name="Price J.L."/>
            <person name="Sonnekus B."/>
            <person name="Thomas C."/>
            <person name="van der Nest A."/>
            <person name="van Dijk A."/>
            <person name="van Heerden A."/>
            <person name="van Vuuren N."/>
            <person name="Yilmaz N."/>
            <person name="Duong T.A."/>
            <person name="van der Merwe N.A."/>
            <person name="Wingfield M.J."/>
            <person name="Wingfield B.D."/>
        </authorList>
    </citation>
    <scope>NUCLEOTIDE SEQUENCE [LARGE SCALE GENOMIC DNA]</scope>
    <source>
        <strain evidence="1 2">CMW 18300</strain>
    </source>
</reference>
<protein>
    <submittedName>
        <fullName evidence="1">Uncharacterized protein</fullName>
    </submittedName>
</protein>
<dbReference type="PANTHER" id="PTHR40619">
    <property type="entry name" value="FUNGAL STAND N-TERMINAL GOODBYE DOMAIN-CONTAINING PROTEIN"/>
    <property type="match status" value="1"/>
</dbReference>
<gene>
    <name evidence="1" type="ORF">Daus18300_006180</name>
</gene>
<dbReference type="Proteomes" id="UP001583177">
    <property type="component" value="Unassembled WGS sequence"/>
</dbReference>
<accession>A0ABR3WW52</accession>
<sequence length="525" mass="58776">MAENNPPVVVRSKLLPNNSAAEFVELRADRFLGAGFSRPNGTEYAPGVDMFVDQGVASSLSPEKYYQASRDKRKEFEVLLVNFAKLVDDRQLQKRFYVKSKSLQDYKIQDVLEIAEKVQTTHGSTPKVKEHTAVFKKCFAAVGRNSGALKNLLNFIPDDSYGSIIFGGFTMILTAIERAETLREIAYAALAEIPRKLEFINSLTKCVRSSTGLYQAGDAVLVALFGALAQIIDELTKSKSNIPADARKDPGSTKLQNEKFAKDWLSSLPLHFQDLAVLDMDELLERSTSLSMDDQGKIQYIMANPLLFDWLNTQKSMVILIQSEVAPDDSINPLSFSSAFLARSLRGTYKSPVLYYNCRSRSRESSEEDLSGPLALIDTFNAQLVGHLLDTLGDSIGLDFLQQNGLSKTSPKHKNNRLRHGRRVFKRLIEELPEPDVVFIIIDGMSWLTGDQAVADKVLRLILELARQSMTRIIKMLLTDVLSRTVLDDYEYLDLFVHGRIDSTGQPLNLDFLREETQKSLATSS</sequence>
<keyword evidence="2" id="KW-1185">Reference proteome</keyword>
<proteinExistence type="predicted"/>
<evidence type="ECO:0000313" key="1">
    <source>
        <dbReference type="EMBL" id="KAL1867905.1"/>
    </source>
</evidence>
<evidence type="ECO:0000313" key="2">
    <source>
        <dbReference type="Proteomes" id="UP001583177"/>
    </source>
</evidence>
<comment type="caution">
    <text evidence="1">The sequence shown here is derived from an EMBL/GenBank/DDBJ whole genome shotgun (WGS) entry which is preliminary data.</text>
</comment>
<organism evidence="1 2">
    <name type="scientific">Diaporthe australafricana</name>
    <dbReference type="NCBI Taxonomy" id="127596"/>
    <lineage>
        <taxon>Eukaryota</taxon>
        <taxon>Fungi</taxon>
        <taxon>Dikarya</taxon>
        <taxon>Ascomycota</taxon>
        <taxon>Pezizomycotina</taxon>
        <taxon>Sordariomycetes</taxon>
        <taxon>Sordariomycetidae</taxon>
        <taxon>Diaporthales</taxon>
        <taxon>Diaporthaceae</taxon>
        <taxon>Diaporthe</taxon>
    </lineage>
</organism>
<dbReference type="EMBL" id="JAWRVE010000048">
    <property type="protein sequence ID" value="KAL1867905.1"/>
    <property type="molecule type" value="Genomic_DNA"/>
</dbReference>